<feature type="compositionally biased region" description="Basic and acidic residues" evidence="1">
    <location>
        <begin position="10"/>
        <end position="19"/>
    </location>
</feature>
<dbReference type="EMBL" id="JACGCI010000006">
    <property type="protein sequence ID" value="KAF6763298.1"/>
    <property type="molecule type" value="Genomic_DNA"/>
</dbReference>
<reference evidence="3 4" key="1">
    <citation type="submission" date="2020-07" db="EMBL/GenBank/DDBJ databases">
        <title>Comparative genomics of pyrophilous fungi reveals a link between fire events and developmental genes.</title>
        <authorList>
            <consortium name="DOE Joint Genome Institute"/>
            <person name="Steindorff A.S."/>
            <person name="Carver A."/>
            <person name="Calhoun S."/>
            <person name="Stillman K."/>
            <person name="Liu H."/>
            <person name="Lipzen A."/>
            <person name="Pangilinan J."/>
            <person name="Labutti K."/>
            <person name="Bruns T.D."/>
            <person name="Grigoriev I.V."/>
        </authorList>
    </citation>
    <scope>NUCLEOTIDE SEQUENCE [LARGE SCALE GENOMIC DNA]</scope>
    <source>
        <strain evidence="3 4">CBS 144469</strain>
    </source>
</reference>
<dbReference type="Pfam" id="PF12937">
    <property type="entry name" value="F-box-like"/>
    <property type="match status" value="1"/>
</dbReference>
<dbReference type="InterPro" id="IPR001810">
    <property type="entry name" value="F-box_dom"/>
</dbReference>
<proteinExistence type="predicted"/>
<feature type="domain" description="F-box" evidence="2">
    <location>
        <begin position="29"/>
        <end position="79"/>
    </location>
</feature>
<evidence type="ECO:0000256" key="1">
    <source>
        <dbReference type="SAM" id="MobiDB-lite"/>
    </source>
</evidence>
<dbReference type="SUPFAM" id="SSF81383">
    <property type="entry name" value="F-box domain"/>
    <property type="match status" value="1"/>
</dbReference>
<feature type="region of interest" description="Disordered" evidence="1">
    <location>
        <begin position="476"/>
        <end position="498"/>
    </location>
</feature>
<dbReference type="SUPFAM" id="SSF52047">
    <property type="entry name" value="RNI-like"/>
    <property type="match status" value="1"/>
</dbReference>
<gene>
    <name evidence="3" type="ORF">DFP72DRAFT_875297</name>
</gene>
<dbReference type="CDD" id="cd09917">
    <property type="entry name" value="F-box_SF"/>
    <property type="match status" value="1"/>
</dbReference>
<organism evidence="3 4">
    <name type="scientific">Ephemerocybe angulata</name>
    <dbReference type="NCBI Taxonomy" id="980116"/>
    <lineage>
        <taxon>Eukaryota</taxon>
        <taxon>Fungi</taxon>
        <taxon>Dikarya</taxon>
        <taxon>Basidiomycota</taxon>
        <taxon>Agaricomycotina</taxon>
        <taxon>Agaricomycetes</taxon>
        <taxon>Agaricomycetidae</taxon>
        <taxon>Agaricales</taxon>
        <taxon>Agaricineae</taxon>
        <taxon>Psathyrellaceae</taxon>
        <taxon>Ephemerocybe</taxon>
    </lineage>
</organism>
<evidence type="ECO:0000259" key="2">
    <source>
        <dbReference type="Pfam" id="PF12937"/>
    </source>
</evidence>
<comment type="caution">
    <text evidence="3">The sequence shown here is derived from an EMBL/GenBank/DDBJ whole genome shotgun (WGS) entry which is preliminary data.</text>
</comment>
<keyword evidence="4" id="KW-1185">Reference proteome</keyword>
<sequence>MPAKRRRAARVPEADKSLKQENAQNMGHINQLPTELLVYIFILSDCKREDSVGLLNLACVCKFWHEILFSYPHFWSYLDIVIGVKLKNSGPHGVLLPKLCRHLDRWYGRAGDVPRSLTLTFHKAATKTRVLYDYLTSSNLKWKSLTFKYDLKGSLNFPWLDGLMEHAMQASRSPEDDTSDAVPCWRQLEMLEIISPKTYYTALDLPLESVAPNLQHLKIRVCEMRGSMSRSIFSGSKGLFASLRTISWEEYNGPNSVEFFKSLLRMAPNLEKLKFRVSEGSPAFPLEGATVPLLEHTTLRELSLHGSDSFGQALRRISVPCLEALHVGCFRCHKQDRTRSLTVNSLNLLLRNSSASASAMGVEFGIKVLDLHGTPFTDTGLLAECITVRETVETLSLEAPPSWKIRTPSAVFFTGLQDLRNSIHQAEELFPRLRSFEVVYGPKKSQVLERGTADFDLFQQYPMELWAKSGKVWAEEGADSEDSRGRGPGRRGGGWSLL</sequence>
<dbReference type="AlphaFoldDB" id="A0A8H6IFD1"/>
<dbReference type="InterPro" id="IPR036047">
    <property type="entry name" value="F-box-like_dom_sf"/>
</dbReference>
<dbReference type="Gene3D" id="3.80.10.10">
    <property type="entry name" value="Ribonuclease Inhibitor"/>
    <property type="match status" value="1"/>
</dbReference>
<dbReference type="InterPro" id="IPR032675">
    <property type="entry name" value="LRR_dom_sf"/>
</dbReference>
<feature type="region of interest" description="Disordered" evidence="1">
    <location>
        <begin position="1"/>
        <end position="24"/>
    </location>
</feature>
<dbReference type="OrthoDB" id="2817897at2759"/>
<accession>A0A8H6IFD1</accession>
<name>A0A8H6IFD1_9AGAR</name>
<evidence type="ECO:0000313" key="4">
    <source>
        <dbReference type="Proteomes" id="UP000521943"/>
    </source>
</evidence>
<evidence type="ECO:0000313" key="3">
    <source>
        <dbReference type="EMBL" id="KAF6763298.1"/>
    </source>
</evidence>
<protein>
    <recommendedName>
        <fullName evidence="2">F-box domain-containing protein</fullName>
    </recommendedName>
</protein>
<dbReference type="Gene3D" id="1.20.1280.50">
    <property type="match status" value="1"/>
</dbReference>
<dbReference type="Proteomes" id="UP000521943">
    <property type="component" value="Unassembled WGS sequence"/>
</dbReference>